<protein>
    <recommendedName>
        <fullName evidence="1">CHAT domain-containing protein</fullName>
    </recommendedName>
</protein>
<dbReference type="InterPro" id="IPR011990">
    <property type="entry name" value="TPR-like_helical_dom_sf"/>
</dbReference>
<dbReference type="RefSeq" id="WP_127123303.1">
    <property type="nucleotide sequence ID" value="NZ_BHXQ01000005.1"/>
</dbReference>
<reference evidence="2 3" key="1">
    <citation type="submission" date="2018-11" db="EMBL/GenBank/DDBJ databases">
        <title>Chryseotalea sanarue gen. nov., sp., nov., a member of the family Cytophagaceae, isolated from a brackish lake in Hamamatsu Japan.</title>
        <authorList>
            <person name="Maejima Y."/>
            <person name="Iino T."/>
            <person name="Muraguchi Y."/>
            <person name="Fukuda K."/>
            <person name="Ohkuma M."/>
            <person name="Moriuchi R."/>
            <person name="Dohra H."/>
            <person name="Kimbara K."/>
            <person name="Shintani M."/>
        </authorList>
    </citation>
    <scope>NUCLEOTIDE SEQUENCE [LARGE SCALE GENOMIC DNA]</scope>
    <source>
        <strain evidence="2 3">Ys</strain>
    </source>
</reference>
<dbReference type="SUPFAM" id="SSF48452">
    <property type="entry name" value="TPR-like"/>
    <property type="match status" value="1"/>
</dbReference>
<dbReference type="AlphaFoldDB" id="A0A401UCN8"/>
<evidence type="ECO:0000259" key="1">
    <source>
        <dbReference type="Pfam" id="PF12770"/>
    </source>
</evidence>
<sequence length="941" mass="105891">MRKILIGIVIIFFSTTLKAQYYDSLMERAFTLSQENKFSASQELVEKVRGALPETMNVYILASHNLLHMGQVDNAGPYITIGLQLDPSSYAMFVNCALYFAAKGNEASAQSYLKESLKVFPANYSIQEAKQDIFSVGKALNQNTVFNNLASWYEEQQSVITQRYISLDEVNNHYAQLAAQNPAGLMKEAQRYASLYEQQGWHEMALAAYGHGANWLRAYGNLSQSLEVAQSGYSYYYKNGYRQNALQASFMLYQLIRSYEAVGNFERVIQYMEELTTVATKCDLHVYDILGLLAGSAAYDGLNKPEEAKTLAGLTVQFAQKYGFGYALVLGYEAVFVNAFKVGNFSPTETVNYGEMAQRYAFSYHFEDVGYRMYNYLAIAYLRLKTLDGQRKCFTTLGGLVKYYKSIGAFNRAAETLNNYGAIVYHTGQDYAEAAKTFEESIRLAEREIGNLSFEDKLSFYQAQVMSYEFLTASYAHLNQPAKAFQSMEASRSRILTERLAGGEPVKKASITDLQNMLAPDEACLMYSLFSGHEVIILVVTKKASQVVFHTDNTFIGEIKDKYLDRMNKEHGERTGAEQAEDYDPERRVQVSDFNKVTQLTRKFFERPGMADNVLQEYLRGYYRFLVVPVINRLSGIKKLLISPDGVLNFLPYEALMMHDGKYLVEKYDIKYLHSVGALQQLQQRNYTSNRKNMLAMGGAVFENMNAKPMPYETQKDMNQLQIDVAENVKKQTSQRRAYATIFGTEAMTSLPGTLVEVKNIAAVVPGAEVFTGAQMTENRIKEISRNGQLGNYKILHLATHGFVVNDIPDLSGIAMSIFANEQGGEDGYLTVNELANLKMQSDLTVLSACQTALGKIYSGEGVTGLTQSLLVAGSNAALVSLWPVNDNSTMQFMSGLYKESVKGKDYVPIINDLKRKFIKGEFGEQFKHPNYWAPFVYYGR</sequence>
<dbReference type="EMBL" id="BHXQ01000005">
    <property type="protein sequence ID" value="GCC52647.1"/>
    <property type="molecule type" value="Genomic_DNA"/>
</dbReference>
<dbReference type="InterPro" id="IPR024983">
    <property type="entry name" value="CHAT_dom"/>
</dbReference>
<dbReference type="Gene3D" id="1.25.40.10">
    <property type="entry name" value="Tetratricopeptide repeat domain"/>
    <property type="match status" value="1"/>
</dbReference>
<accession>A0A401UCN8</accession>
<evidence type="ECO:0000313" key="3">
    <source>
        <dbReference type="Proteomes" id="UP000288227"/>
    </source>
</evidence>
<dbReference type="Proteomes" id="UP000288227">
    <property type="component" value="Unassembled WGS sequence"/>
</dbReference>
<dbReference type="OrthoDB" id="9771112at2"/>
<feature type="domain" description="CHAT" evidence="1">
    <location>
        <begin position="617"/>
        <end position="940"/>
    </location>
</feature>
<dbReference type="PANTHER" id="PTHR10098:SF108">
    <property type="entry name" value="TETRATRICOPEPTIDE REPEAT PROTEIN 28"/>
    <property type="match status" value="1"/>
</dbReference>
<comment type="caution">
    <text evidence="2">The sequence shown here is derived from an EMBL/GenBank/DDBJ whole genome shotgun (WGS) entry which is preliminary data.</text>
</comment>
<gene>
    <name evidence="2" type="ORF">SanaruYs_28840</name>
</gene>
<dbReference type="PANTHER" id="PTHR10098">
    <property type="entry name" value="RAPSYN-RELATED"/>
    <property type="match status" value="1"/>
</dbReference>
<keyword evidence="3" id="KW-1185">Reference proteome</keyword>
<evidence type="ECO:0000313" key="2">
    <source>
        <dbReference type="EMBL" id="GCC52647.1"/>
    </source>
</evidence>
<dbReference type="Pfam" id="PF12770">
    <property type="entry name" value="CHAT"/>
    <property type="match status" value="1"/>
</dbReference>
<name>A0A401UCN8_9BACT</name>
<organism evidence="2 3">
    <name type="scientific">Chryseotalea sanaruensis</name>
    <dbReference type="NCBI Taxonomy" id="2482724"/>
    <lineage>
        <taxon>Bacteria</taxon>
        <taxon>Pseudomonadati</taxon>
        <taxon>Bacteroidota</taxon>
        <taxon>Cytophagia</taxon>
        <taxon>Cytophagales</taxon>
        <taxon>Chryseotaleaceae</taxon>
        <taxon>Chryseotalea</taxon>
    </lineage>
</organism>
<proteinExistence type="predicted"/>